<feature type="repeat" description="WD" evidence="3">
    <location>
        <begin position="633"/>
        <end position="676"/>
    </location>
</feature>
<evidence type="ECO:0000256" key="2">
    <source>
        <dbReference type="ARBA" id="ARBA00022737"/>
    </source>
</evidence>
<evidence type="ECO:0000259" key="4">
    <source>
        <dbReference type="Pfam" id="PF23775"/>
    </source>
</evidence>
<sequence length="722" mass="83141">MNSEIIFLPTPNWFISRPIDVNTNDSTLATCAINSIILTNNLLTTNQSTIKDAHTKRLHCVSFYNIPNFDYLASCSDDLDIKVWNYKTRVLINQHKLHQNSPSCIDWIRISDASSDPILLSCDIKGNIFKWNLNTGEHIRYFPENKPITQIKILENSYKTAVGYKTGTIVLLDVKSENLTILQKLKNHEDSINFLLWCPFKTEENYEELKNELNCDNLEHVLASSSEDKTIRLWCTLKYVQLKFFRVPSGATKNSKGKDNQISYTPLCWPRPNLLLTGSFKGELFHIDLENLKSVSSNESLIKWNTFMSLPDSQMHKKIIFDIIYCEDKIVTLSLDRLLNIWCLKTFKQEKSMTTLNGFVYSITPSPIDPNYMAIAVGDSTIKFLNEKQNVKTFANNIKSEVTQIAWHPTKESFLAFGTKDGKIGIADVMSTSKPANYIYTNYNQSVYTLLWCEDLLGDEENNNEETSRKFNLYSVADGKIMQHCLRSVSFSKENLNTENIKSLNFYKSLSKIINEEKSESSIDYGLTEFSVLSIKETNDFYFCIGKFDGSIEVYKKENRQVKKLCCLFNHQKLVTYIKWNVSTFDLNKNEPVYLASGSNDFNVIIVDFKHLINEVDQVERSINFYSKYKHKLIGHKERITGLNWCQSLDSNLLASCSYDSTVQIWNADSGDYVANYRGHSDKLLCCLFSNDDPNVVYSGGEDYCLHKWRIDSQEFKKPPEQ</sequence>
<organism evidence="5 6">
    <name type="scientific">Brachionus calyciflorus</name>
    <dbReference type="NCBI Taxonomy" id="104777"/>
    <lineage>
        <taxon>Eukaryota</taxon>
        <taxon>Metazoa</taxon>
        <taxon>Spiralia</taxon>
        <taxon>Gnathifera</taxon>
        <taxon>Rotifera</taxon>
        <taxon>Eurotatoria</taxon>
        <taxon>Monogononta</taxon>
        <taxon>Pseudotrocha</taxon>
        <taxon>Ploima</taxon>
        <taxon>Brachionidae</taxon>
        <taxon>Brachionus</taxon>
    </lineage>
</organism>
<dbReference type="Proteomes" id="UP000663879">
    <property type="component" value="Unassembled WGS sequence"/>
</dbReference>
<dbReference type="InterPro" id="IPR001680">
    <property type="entry name" value="WD40_rpt"/>
</dbReference>
<dbReference type="InterPro" id="IPR019775">
    <property type="entry name" value="WD40_repeat_CS"/>
</dbReference>
<evidence type="ECO:0000256" key="1">
    <source>
        <dbReference type="ARBA" id="ARBA00022574"/>
    </source>
</evidence>
<dbReference type="PROSITE" id="PS50294">
    <property type="entry name" value="WD_REPEATS_REGION"/>
    <property type="match status" value="1"/>
</dbReference>
<dbReference type="InterPro" id="IPR015943">
    <property type="entry name" value="WD40/YVTN_repeat-like_dom_sf"/>
</dbReference>
<dbReference type="InterPro" id="IPR020472">
    <property type="entry name" value="WD40_PAC1"/>
</dbReference>
<name>A0A814KY10_9BILA</name>
<dbReference type="AlphaFoldDB" id="A0A814KY10"/>
<evidence type="ECO:0000313" key="5">
    <source>
        <dbReference type="EMBL" id="CAF1058444.1"/>
    </source>
</evidence>
<dbReference type="InterPro" id="IPR056424">
    <property type="entry name" value="Beta-prop_GEMI5_2nd"/>
</dbReference>
<dbReference type="GO" id="GO:0003730">
    <property type="term" value="F:mRNA 3'-UTR binding"/>
    <property type="evidence" value="ECO:0007669"/>
    <property type="project" value="TreeGrafter"/>
</dbReference>
<keyword evidence="6" id="KW-1185">Reference proteome</keyword>
<dbReference type="EMBL" id="CAJNOC010005661">
    <property type="protein sequence ID" value="CAF1058444.1"/>
    <property type="molecule type" value="Genomic_DNA"/>
</dbReference>
<dbReference type="Pfam" id="PF00400">
    <property type="entry name" value="WD40"/>
    <property type="match status" value="2"/>
</dbReference>
<evidence type="ECO:0000256" key="3">
    <source>
        <dbReference type="PROSITE-ProRule" id="PRU00221"/>
    </source>
</evidence>
<keyword evidence="2" id="KW-0677">Repeat</keyword>
<dbReference type="InterPro" id="IPR036322">
    <property type="entry name" value="WD40_repeat_dom_sf"/>
</dbReference>
<dbReference type="PROSITE" id="PS50082">
    <property type="entry name" value="WD_REPEATS_2"/>
    <property type="match status" value="1"/>
</dbReference>
<dbReference type="PANTHER" id="PTHR46362:SF1">
    <property type="entry name" value="GEM-ASSOCIATED PROTEIN 5"/>
    <property type="match status" value="1"/>
</dbReference>
<dbReference type="PRINTS" id="PR00320">
    <property type="entry name" value="GPROTEINBRPT"/>
</dbReference>
<dbReference type="Gene3D" id="2.130.10.10">
    <property type="entry name" value="YVTN repeat-like/Quinoprotein amine dehydrogenase"/>
    <property type="match status" value="2"/>
</dbReference>
<gene>
    <name evidence="5" type="ORF">OXX778_LOCUS19166</name>
</gene>
<protein>
    <recommendedName>
        <fullName evidence="4">Gem-associated protein 5 second beta-propeller domain-containing protein</fullName>
    </recommendedName>
</protein>
<feature type="non-terminal residue" evidence="5">
    <location>
        <position position="1"/>
    </location>
</feature>
<dbReference type="PROSITE" id="PS00678">
    <property type="entry name" value="WD_REPEATS_1"/>
    <property type="match status" value="1"/>
</dbReference>
<reference evidence="5" key="1">
    <citation type="submission" date="2021-02" db="EMBL/GenBank/DDBJ databases">
        <authorList>
            <person name="Nowell W R."/>
        </authorList>
    </citation>
    <scope>NUCLEOTIDE SEQUENCE</scope>
    <source>
        <strain evidence="5">Ploen Becks lab</strain>
    </source>
</reference>
<keyword evidence="1 3" id="KW-0853">WD repeat</keyword>
<dbReference type="GO" id="GO:0005634">
    <property type="term" value="C:nucleus"/>
    <property type="evidence" value="ECO:0007669"/>
    <property type="project" value="TreeGrafter"/>
</dbReference>
<accession>A0A814KY10</accession>
<dbReference type="PANTHER" id="PTHR46362">
    <property type="entry name" value="GEM-ASSOCIATED PROTEIN 5"/>
    <property type="match status" value="1"/>
</dbReference>
<dbReference type="InterPro" id="IPR052640">
    <property type="entry name" value="Gemin-5"/>
</dbReference>
<dbReference type="SMART" id="SM00320">
    <property type="entry name" value="WD40"/>
    <property type="match status" value="10"/>
</dbReference>
<proteinExistence type="predicted"/>
<feature type="domain" description="Gem-associated protein 5 second beta-propeller" evidence="4">
    <location>
        <begin position="367"/>
        <end position="701"/>
    </location>
</feature>
<dbReference type="OrthoDB" id="7326421at2759"/>
<dbReference type="GO" id="GO:0032797">
    <property type="term" value="C:SMN complex"/>
    <property type="evidence" value="ECO:0007669"/>
    <property type="project" value="TreeGrafter"/>
</dbReference>
<dbReference type="SUPFAM" id="SSF50978">
    <property type="entry name" value="WD40 repeat-like"/>
    <property type="match status" value="3"/>
</dbReference>
<dbReference type="GO" id="GO:0000387">
    <property type="term" value="P:spliceosomal snRNP assembly"/>
    <property type="evidence" value="ECO:0007669"/>
    <property type="project" value="TreeGrafter"/>
</dbReference>
<comment type="caution">
    <text evidence="5">The sequence shown here is derived from an EMBL/GenBank/DDBJ whole genome shotgun (WGS) entry which is preliminary data.</text>
</comment>
<dbReference type="Pfam" id="PF23775">
    <property type="entry name" value="Beta-prop_RIG_2nd"/>
    <property type="match status" value="1"/>
</dbReference>
<evidence type="ECO:0000313" key="6">
    <source>
        <dbReference type="Proteomes" id="UP000663879"/>
    </source>
</evidence>